<reference evidence="2 3" key="1">
    <citation type="journal article" date="2015" name="Genome Biol. Evol.">
        <title>Phylogenomic analyses indicate that early fungi evolved digesting cell walls of algal ancestors of land plants.</title>
        <authorList>
            <person name="Chang Y."/>
            <person name="Wang S."/>
            <person name="Sekimoto S."/>
            <person name="Aerts A.L."/>
            <person name="Choi C."/>
            <person name="Clum A."/>
            <person name="LaButti K.M."/>
            <person name="Lindquist E.A."/>
            <person name="Yee Ngan C."/>
            <person name="Ohm R.A."/>
            <person name="Salamov A.A."/>
            <person name="Grigoriev I.V."/>
            <person name="Spatafora J.W."/>
            <person name="Berbee M.L."/>
        </authorList>
    </citation>
    <scope>NUCLEOTIDE SEQUENCE [LARGE SCALE GENOMIC DNA]</scope>
    <source>
        <strain evidence="2 3">NRRL 28638</strain>
    </source>
</reference>
<dbReference type="OrthoDB" id="1517790at2759"/>
<evidence type="ECO:0000313" key="3">
    <source>
        <dbReference type="Proteomes" id="UP000070444"/>
    </source>
</evidence>
<accession>A0A137NPA5</accession>
<evidence type="ECO:0000259" key="1">
    <source>
        <dbReference type="Pfam" id="PF12937"/>
    </source>
</evidence>
<dbReference type="SUPFAM" id="SSF81383">
    <property type="entry name" value="F-box domain"/>
    <property type="match status" value="1"/>
</dbReference>
<gene>
    <name evidence="2" type="ORF">CONCODRAFT_14287</name>
</gene>
<evidence type="ECO:0000313" key="2">
    <source>
        <dbReference type="EMBL" id="KXN64565.1"/>
    </source>
</evidence>
<dbReference type="Proteomes" id="UP000070444">
    <property type="component" value="Unassembled WGS sequence"/>
</dbReference>
<dbReference type="Pfam" id="PF12937">
    <property type="entry name" value="F-box-like"/>
    <property type="match status" value="1"/>
</dbReference>
<keyword evidence="3" id="KW-1185">Reference proteome</keyword>
<protein>
    <submittedName>
        <fullName evidence="2">RNI-like protein</fullName>
    </submittedName>
</protein>
<dbReference type="InterPro" id="IPR036047">
    <property type="entry name" value="F-box-like_dom_sf"/>
</dbReference>
<dbReference type="InterPro" id="IPR001810">
    <property type="entry name" value="F-box_dom"/>
</dbReference>
<sequence>MTRVLRSAVKKNQTKEDLTSKLNACKNSKTKRNYKIKVLAKSEVVQQNSIWNINSILSNIFKYTEKNDLIKFNTVCKRWNDVTNPIIHKTIKLQRKRAFQNKDHDKRFNKAAKTDAEVEMCIANNSKHAKYIKEFNFNENLEPQRAIKLFETFKFITNLTVGGSMSQDQFISMIIPLTQLQELNLSSLGIKRIIKNKFISEPAVLPASLTKLTLGRVYLYKNPELFIQTINSHTNLIEYKFSSYNGANFLDPFFKNYPTLKIFDYNHEKINHSQSLIKVFESNSHLKTLKLSLSCYNDALITSISSHLINLEEFNFSEIYSYPETQISIISKLSHPTKIKKLNLSWDKLSQCSVNSILLYCPYLEELYLKHAPSYLNTASDISIESSKLANIKKLKLRYNHLSKISYNSIITKCAQIKELDIVLPDKWKECMKTTVQCMEPRS</sequence>
<dbReference type="Gene3D" id="3.80.10.10">
    <property type="entry name" value="Ribonuclease Inhibitor"/>
    <property type="match status" value="1"/>
</dbReference>
<dbReference type="InterPro" id="IPR032675">
    <property type="entry name" value="LRR_dom_sf"/>
</dbReference>
<proteinExistence type="predicted"/>
<dbReference type="AlphaFoldDB" id="A0A137NPA5"/>
<organism evidence="2 3">
    <name type="scientific">Conidiobolus coronatus (strain ATCC 28846 / CBS 209.66 / NRRL 28638)</name>
    <name type="common">Delacroixia coronata</name>
    <dbReference type="NCBI Taxonomy" id="796925"/>
    <lineage>
        <taxon>Eukaryota</taxon>
        <taxon>Fungi</taxon>
        <taxon>Fungi incertae sedis</taxon>
        <taxon>Zoopagomycota</taxon>
        <taxon>Entomophthoromycotina</taxon>
        <taxon>Entomophthoromycetes</taxon>
        <taxon>Entomophthorales</taxon>
        <taxon>Ancylistaceae</taxon>
        <taxon>Conidiobolus</taxon>
    </lineage>
</organism>
<dbReference type="SUPFAM" id="SSF52047">
    <property type="entry name" value="RNI-like"/>
    <property type="match status" value="1"/>
</dbReference>
<feature type="domain" description="F-box" evidence="1">
    <location>
        <begin position="55"/>
        <end position="90"/>
    </location>
</feature>
<dbReference type="EMBL" id="KQ965428">
    <property type="protein sequence ID" value="KXN64565.1"/>
    <property type="molecule type" value="Genomic_DNA"/>
</dbReference>
<name>A0A137NPA5_CONC2</name>
<dbReference type="CDD" id="cd09917">
    <property type="entry name" value="F-box_SF"/>
    <property type="match status" value="1"/>
</dbReference>